<evidence type="ECO:0000313" key="1">
    <source>
        <dbReference type="EMBL" id="EFX68256.1"/>
    </source>
</evidence>
<organism evidence="1 2">
    <name type="scientific">Daphnia pulex</name>
    <name type="common">Water flea</name>
    <dbReference type="NCBI Taxonomy" id="6669"/>
    <lineage>
        <taxon>Eukaryota</taxon>
        <taxon>Metazoa</taxon>
        <taxon>Ecdysozoa</taxon>
        <taxon>Arthropoda</taxon>
        <taxon>Crustacea</taxon>
        <taxon>Branchiopoda</taxon>
        <taxon>Diplostraca</taxon>
        <taxon>Cladocera</taxon>
        <taxon>Anomopoda</taxon>
        <taxon>Daphniidae</taxon>
        <taxon>Daphnia</taxon>
    </lineage>
</organism>
<dbReference type="InParanoid" id="E9HJ46"/>
<dbReference type="EMBL" id="GL732659">
    <property type="protein sequence ID" value="EFX68256.1"/>
    <property type="molecule type" value="Genomic_DNA"/>
</dbReference>
<name>E9HJ46_DAPPU</name>
<gene>
    <name evidence="1" type="ORF">DAPPUDRAFT_330289</name>
</gene>
<dbReference type="KEGG" id="dpx:DAPPUDRAFT_330289"/>
<accession>E9HJ46</accession>
<reference evidence="1 2" key="1">
    <citation type="journal article" date="2011" name="Science">
        <title>The ecoresponsive genome of Daphnia pulex.</title>
        <authorList>
            <person name="Colbourne J.K."/>
            <person name="Pfrender M.E."/>
            <person name="Gilbert D."/>
            <person name="Thomas W.K."/>
            <person name="Tucker A."/>
            <person name="Oakley T.H."/>
            <person name="Tokishita S."/>
            <person name="Aerts A."/>
            <person name="Arnold G.J."/>
            <person name="Basu M.K."/>
            <person name="Bauer D.J."/>
            <person name="Caceres C.E."/>
            <person name="Carmel L."/>
            <person name="Casola C."/>
            <person name="Choi J.H."/>
            <person name="Detter J.C."/>
            <person name="Dong Q."/>
            <person name="Dusheyko S."/>
            <person name="Eads B.D."/>
            <person name="Frohlich T."/>
            <person name="Geiler-Samerotte K.A."/>
            <person name="Gerlach D."/>
            <person name="Hatcher P."/>
            <person name="Jogdeo S."/>
            <person name="Krijgsveld J."/>
            <person name="Kriventseva E.V."/>
            <person name="Kultz D."/>
            <person name="Laforsch C."/>
            <person name="Lindquist E."/>
            <person name="Lopez J."/>
            <person name="Manak J.R."/>
            <person name="Muller J."/>
            <person name="Pangilinan J."/>
            <person name="Patwardhan R.P."/>
            <person name="Pitluck S."/>
            <person name="Pritham E.J."/>
            <person name="Rechtsteiner A."/>
            <person name="Rho M."/>
            <person name="Rogozin I.B."/>
            <person name="Sakarya O."/>
            <person name="Salamov A."/>
            <person name="Schaack S."/>
            <person name="Shapiro H."/>
            <person name="Shiga Y."/>
            <person name="Skalitzky C."/>
            <person name="Smith Z."/>
            <person name="Souvorov A."/>
            <person name="Sung W."/>
            <person name="Tang Z."/>
            <person name="Tsuchiya D."/>
            <person name="Tu H."/>
            <person name="Vos H."/>
            <person name="Wang M."/>
            <person name="Wolf Y.I."/>
            <person name="Yamagata H."/>
            <person name="Yamada T."/>
            <person name="Ye Y."/>
            <person name="Shaw J.R."/>
            <person name="Andrews J."/>
            <person name="Crease T.J."/>
            <person name="Tang H."/>
            <person name="Lucas S.M."/>
            <person name="Robertson H.M."/>
            <person name="Bork P."/>
            <person name="Koonin E.V."/>
            <person name="Zdobnov E.M."/>
            <person name="Grigoriev I.V."/>
            <person name="Lynch M."/>
            <person name="Boore J.L."/>
        </authorList>
    </citation>
    <scope>NUCLEOTIDE SEQUENCE [LARGE SCALE GENOMIC DNA]</scope>
</reference>
<sequence>MDPDRDIPDLQDLIDQGVDITTIYNFSWSNNQFVDVPPLLAAILTGNLAKIQILVENEIERTHNSTAPNIATEQYVEVK</sequence>
<keyword evidence="2" id="KW-1185">Reference proteome</keyword>
<dbReference type="HOGENOM" id="CLU_2608428_0_0_1"/>
<evidence type="ECO:0000313" key="2">
    <source>
        <dbReference type="Proteomes" id="UP000000305"/>
    </source>
</evidence>
<proteinExistence type="predicted"/>
<dbReference type="Proteomes" id="UP000000305">
    <property type="component" value="Unassembled WGS sequence"/>
</dbReference>
<dbReference type="AlphaFoldDB" id="E9HJ46"/>
<protein>
    <submittedName>
        <fullName evidence="1">Uncharacterized protein</fullName>
    </submittedName>
</protein>